<name>A0A0S2W204_9FIRM</name>
<keyword evidence="2" id="KW-1185">Reference proteome</keyword>
<reference evidence="2" key="2">
    <citation type="submission" date="2015-04" db="EMBL/GenBank/DDBJ databases">
        <title>A butyrogenic pathway from the amino acid lysine in a human gut commensal.</title>
        <authorList>
            <person name="de Vos W.M."/>
            <person name="Bui N.T.P."/>
            <person name="Plugge C.M."/>
            <person name="Ritari J."/>
        </authorList>
    </citation>
    <scope>NUCLEOTIDE SEQUENCE [LARGE SCALE GENOMIC DNA]</scope>
    <source>
        <strain evidence="2">AF211</strain>
    </source>
</reference>
<evidence type="ECO:0000313" key="2">
    <source>
        <dbReference type="Proteomes" id="UP000064844"/>
    </source>
</evidence>
<dbReference type="KEGG" id="ibu:IB211_00968c"/>
<gene>
    <name evidence="1" type="ORF">IB211_00968c</name>
</gene>
<dbReference type="eggNOG" id="COG2755">
    <property type="taxonomic scope" value="Bacteria"/>
</dbReference>
<organism evidence="1 2">
    <name type="scientific">Intestinimonas butyriciproducens</name>
    <dbReference type="NCBI Taxonomy" id="1297617"/>
    <lineage>
        <taxon>Bacteria</taxon>
        <taxon>Bacillati</taxon>
        <taxon>Bacillota</taxon>
        <taxon>Clostridia</taxon>
        <taxon>Eubacteriales</taxon>
        <taxon>Intestinimonas</taxon>
    </lineage>
</organism>
<evidence type="ECO:0008006" key="3">
    <source>
        <dbReference type="Google" id="ProtNLM"/>
    </source>
</evidence>
<dbReference type="STRING" id="1297617.IB211_00968c"/>
<accession>A0A0S2W204</accession>
<dbReference type="RefSeq" id="WP_058117279.1">
    <property type="nucleotide sequence ID" value="NZ_CP011307.1"/>
</dbReference>
<dbReference type="Proteomes" id="UP000064844">
    <property type="component" value="Chromosome"/>
</dbReference>
<proteinExistence type="predicted"/>
<protein>
    <recommendedName>
        <fullName evidence="3">SGNH/GDSL hydrolase family protein</fullName>
    </recommendedName>
</protein>
<reference evidence="1 2" key="1">
    <citation type="journal article" date="2015" name="Nat. Commun.">
        <title>Production of butyrate from lysine and the Amadori product fructoselysine by a human gut commensal.</title>
        <authorList>
            <person name="Bui T.P."/>
            <person name="Ritari J."/>
            <person name="Boeren S."/>
            <person name="de Waard P."/>
            <person name="Plugge C.M."/>
            <person name="de Vos W.M."/>
        </authorList>
    </citation>
    <scope>NUCLEOTIDE SEQUENCE [LARGE SCALE GENOMIC DNA]</scope>
    <source>
        <strain evidence="1 2">AF211</strain>
    </source>
</reference>
<dbReference type="AlphaFoldDB" id="A0A0S2W204"/>
<evidence type="ECO:0000313" key="1">
    <source>
        <dbReference type="EMBL" id="ALP93361.1"/>
    </source>
</evidence>
<dbReference type="SUPFAM" id="SSF52266">
    <property type="entry name" value="SGNH hydrolase"/>
    <property type="match status" value="1"/>
</dbReference>
<sequence length="341" mass="37666">MNRKAVVREFCFAVLFLLLAVLLIGLTSTALRPVRTNYGAVWGPYLGEPEDSLDYLWLGSSYAYCDVNPAVIYDETGLTGYVLAGPEQTLSQTYWYLRQALETQRPSAVVLEASALHFAKYQNYTQVNVGYLPAGLNKLGAVFTASEPELRTGLLFDLYFYHSRWKTATFGELRSALAPPLADQCKGYTAVDGVFDAIGDGPFLRDVQEEAVYRANLEDLGRIASLCADRGIPLAVVFHPTYSQLPSQVRETIRADVADLDAHIRFFDWSEEVEAAGLEPSLHFYDPGHLNRAGAALFSAWLGDFLTGEMGLVPRPQTGKNAAAWAETVRFWQEGGPAVTE</sequence>
<dbReference type="EMBL" id="CP011307">
    <property type="protein sequence ID" value="ALP93361.1"/>
    <property type="molecule type" value="Genomic_DNA"/>
</dbReference>